<evidence type="ECO:0000313" key="6">
    <source>
        <dbReference type="Proteomes" id="UP001161406"/>
    </source>
</evidence>
<dbReference type="SUPFAM" id="SSF53955">
    <property type="entry name" value="Lysozyme-like"/>
    <property type="match status" value="1"/>
</dbReference>
<dbReference type="Gene3D" id="1.25.20.10">
    <property type="entry name" value="Bacterial muramidases"/>
    <property type="match status" value="1"/>
</dbReference>
<dbReference type="CDD" id="cd13401">
    <property type="entry name" value="Slt70-like"/>
    <property type="match status" value="1"/>
</dbReference>
<dbReference type="Proteomes" id="UP001161406">
    <property type="component" value="Unassembled WGS sequence"/>
</dbReference>
<gene>
    <name evidence="5" type="ORF">GCM10007913_19500</name>
</gene>
<reference evidence="5" key="2">
    <citation type="submission" date="2023-01" db="EMBL/GenBank/DDBJ databases">
        <title>Draft genome sequence of Devosia yakushimensis strain NBRC 103855.</title>
        <authorList>
            <person name="Sun Q."/>
            <person name="Mori K."/>
        </authorList>
    </citation>
    <scope>NUCLEOTIDE SEQUENCE</scope>
    <source>
        <strain evidence="5">NBRC 103855</strain>
    </source>
</reference>
<dbReference type="SUPFAM" id="SSF48435">
    <property type="entry name" value="Bacterial muramidases"/>
    <property type="match status" value="1"/>
</dbReference>
<evidence type="ECO:0000256" key="1">
    <source>
        <dbReference type="ARBA" id="ARBA00007734"/>
    </source>
</evidence>
<dbReference type="Pfam" id="PF01464">
    <property type="entry name" value="SLT"/>
    <property type="match status" value="1"/>
</dbReference>
<comment type="similarity">
    <text evidence="2">Belongs to the virb1 family.</text>
</comment>
<keyword evidence="3" id="KW-0732">Signal</keyword>
<dbReference type="EMBL" id="BSNG01000001">
    <property type="protein sequence ID" value="GLQ10018.1"/>
    <property type="molecule type" value="Genomic_DNA"/>
</dbReference>
<feature type="domain" description="Transglycosylase SLT" evidence="4">
    <location>
        <begin position="522"/>
        <end position="624"/>
    </location>
</feature>
<proteinExistence type="inferred from homology"/>
<accession>A0ABQ5UEH5</accession>
<organism evidence="5 6">
    <name type="scientific">Devosia yakushimensis</name>
    <dbReference type="NCBI Taxonomy" id="470028"/>
    <lineage>
        <taxon>Bacteria</taxon>
        <taxon>Pseudomonadati</taxon>
        <taxon>Pseudomonadota</taxon>
        <taxon>Alphaproteobacteria</taxon>
        <taxon>Hyphomicrobiales</taxon>
        <taxon>Devosiaceae</taxon>
        <taxon>Devosia</taxon>
    </lineage>
</organism>
<keyword evidence="6" id="KW-1185">Reference proteome</keyword>
<name>A0ABQ5UEH5_9HYPH</name>
<dbReference type="PANTHER" id="PTHR37423">
    <property type="entry name" value="SOLUBLE LYTIC MUREIN TRANSGLYCOSYLASE-RELATED"/>
    <property type="match status" value="1"/>
</dbReference>
<evidence type="ECO:0000259" key="4">
    <source>
        <dbReference type="Pfam" id="PF01464"/>
    </source>
</evidence>
<evidence type="ECO:0000256" key="3">
    <source>
        <dbReference type="ARBA" id="ARBA00022729"/>
    </source>
</evidence>
<sequence>MRHGFRAGLIAAALGVLSTAPVTDVIVANDIVDPVVTGSIGDGAVAPAADTRGSAAFRAALDLLGEDDPAGAYQAARALPDAVERRVVQWAAIYFNPGKIDYHTVQRFAADAPDFASSAIYRTRIEQALIKAEPGDSDVIAALGGATPNTIDAQVMLASAYLAEGQKERAAHIARSIWVDNFLTEEQEKVVLDKLGTLLDRDAHWARAMHLMMHDRARGSERLLGFLSDAQKSLVVARAAVSRNDADAKKQLDSVDPSMQSNPVFIFSRAQRARQFELWQSAVDWLNKAPAELPDAAEWWYERRTLVRQLLNMGQPKLAYQAAAGYTKGPDGRVVEAQFHAGWIALSFLNDPSAAKAHFTAQKALATLPDTITQANYWLARANQKLGDEAAAKAAYETAARYGTVYYGQLARAELGHKGVDMRPLPGWQDSESLFNSNQIVRAIRLLAANGKQSLAVPLLQHYGEGLKSGGELLLAARLAQEIGAHNVAISIAETADKLGIPLDLFSFPKDGLPGDAQLAADRAAVYAIARQESRFQIDAISSAGARGLMQLMPGTAKEVAGKVGVDYSPSRLVSDAAYNALLGSTYLGTQLERYDGSLVLAAAAYNAGPGNANKWIAAYGDPRADNVDPVIWVELIPFQETRKYVQRVLGNYLVYRERLGDGGLTLQQALRTIR</sequence>
<evidence type="ECO:0000256" key="2">
    <source>
        <dbReference type="ARBA" id="ARBA00009387"/>
    </source>
</evidence>
<reference evidence="5" key="1">
    <citation type="journal article" date="2014" name="Int. J. Syst. Evol. Microbiol.">
        <title>Complete genome of a new Firmicutes species belonging to the dominant human colonic microbiota ('Ruminococcus bicirculans') reveals two chromosomes and a selective capacity to utilize plant glucans.</title>
        <authorList>
            <consortium name="NISC Comparative Sequencing Program"/>
            <person name="Wegmann U."/>
            <person name="Louis P."/>
            <person name="Goesmann A."/>
            <person name="Henrissat B."/>
            <person name="Duncan S.H."/>
            <person name="Flint H.J."/>
        </authorList>
    </citation>
    <scope>NUCLEOTIDE SEQUENCE</scope>
    <source>
        <strain evidence="5">NBRC 103855</strain>
    </source>
</reference>
<dbReference type="InterPro" id="IPR008258">
    <property type="entry name" value="Transglycosylase_SLT_dom_1"/>
</dbReference>
<evidence type="ECO:0000313" key="5">
    <source>
        <dbReference type="EMBL" id="GLQ10018.1"/>
    </source>
</evidence>
<dbReference type="Gene3D" id="1.10.530.10">
    <property type="match status" value="1"/>
</dbReference>
<protein>
    <submittedName>
        <fullName evidence="5">Lytic transglycosylase</fullName>
    </submittedName>
</protein>
<dbReference type="InterPro" id="IPR023346">
    <property type="entry name" value="Lysozyme-like_dom_sf"/>
</dbReference>
<comment type="similarity">
    <text evidence="1">Belongs to the transglycosylase Slt family.</text>
</comment>
<dbReference type="PANTHER" id="PTHR37423:SF2">
    <property type="entry name" value="MEMBRANE-BOUND LYTIC MUREIN TRANSGLYCOSYLASE C"/>
    <property type="match status" value="1"/>
</dbReference>
<dbReference type="InterPro" id="IPR008939">
    <property type="entry name" value="Lytic_TGlycosylase_superhlx_U"/>
</dbReference>
<comment type="caution">
    <text evidence="5">The sequence shown here is derived from an EMBL/GenBank/DDBJ whole genome shotgun (WGS) entry which is preliminary data.</text>
</comment>